<dbReference type="Proteomes" id="UP001148737">
    <property type="component" value="Unassembled WGS sequence"/>
</dbReference>
<organism evidence="1 2">
    <name type="scientific">Lecanicillium saksenae</name>
    <dbReference type="NCBI Taxonomy" id="468837"/>
    <lineage>
        <taxon>Eukaryota</taxon>
        <taxon>Fungi</taxon>
        <taxon>Dikarya</taxon>
        <taxon>Ascomycota</taxon>
        <taxon>Pezizomycotina</taxon>
        <taxon>Sordariomycetes</taxon>
        <taxon>Hypocreomycetidae</taxon>
        <taxon>Hypocreales</taxon>
        <taxon>Cordycipitaceae</taxon>
        <taxon>Lecanicillium</taxon>
    </lineage>
</organism>
<gene>
    <name evidence="1" type="ORF">NLG97_g2556</name>
</gene>
<comment type="caution">
    <text evidence="1">The sequence shown here is derived from an EMBL/GenBank/DDBJ whole genome shotgun (WGS) entry which is preliminary data.</text>
</comment>
<keyword evidence="2" id="KW-1185">Reference proteome</keyword>
<accession>A0ACC1R205</accession>
<evidence type="ECO:0000313" key="1">
    <source>
        <dbReference type="EMBL" id="KAJ3496585.1"/>
    </source>
</evidence>
<protein>
    <submittedName>
        <fullName evidence="1">Uncharacterized protein</fullName>
    </submittedName>
</protein>
<sequence>MTKSFEGPAAIAASEAEEDKHTRSWYVHTDDENELQTAVSSSGDERHGKPETLPLSRGKAIALVITLTGAAFINTLSAQSVVIILPAMGKTLNIPDSRLQWIISAYSLTFGCFLLLWGRIADIFGKRFIFIAGSIWVTIATAVNPLMPNEIAFDLFRGLHGLGAAANVPTAIGILGVTFPPGKAKNYAFAAYGAGAPLGSIFGSIISGLIAQYTTWKWVFGFMAIMAAAISIAGFVLIPNTAESPKLAASLKGGGIAARLKLVDWTGGTLITGALIALLFALTEGNVVGWKQPWISVLIVISILLLVVFFFWQRYLEKRPNGRPPLMKVSMFHNRQFTAVMAIMGLFFASFNNFLVFATYYYQDYLGYSPIQTMLRFLPTGVGGIFVCFAVAFLLSRIPTAFMMICGTLSVCIANLLFAVPIPITTSYFAWGMWAMLLSVVGADITWPCLTFYTSQALPAEDQAIGGALINSVGQMGRAIGLAIATAIQTAVLANERGVPVENVGSVQVLDNASLASIRIASWFNFALGVASVIIVCIAFRKMEVIGRIAAKPNRGGEEGIVNQDRSAL</sequence>
<dbReference type="EMBL" id="JANAKD010000177">
    <property type="protein sequence ID" value="KAJ3496585.1"/>
    <property type="molecule type" value="Genomic_DNA"/>
</dbReference>
<proteinExistence type="predicted"/>
<evidence type="ECO:0000313" key="2">
    <source>
        <dbReference type="Proteomes" id="UP001148737"/>
    </source>
</evidence>
<name>A0ACC1R205_9HYPO</name>
<reference evidence="1" key="1">
    <citation type="submission" date="2022-07" db="EMBL/GenBank/DDBJ databases">
        <title>Genome Sequence of Lecanicillium saksenae.</title>
        <authorList>
            <person name="Buettner E."/>
        </authorList>
    </citation>
    <scope>NUCLEOTIDE SEQUENCE</scope>
    <source>
        <strain evidence="1">VT-O1</strain>
    </source>
</reference>